<dbReference type="EMBL" id="BBZA01000033">
    <property type="protein sequence ID" value="GAP62155.1"/>
    <property type="molecule type" value="Genomic_DNA"/>
</dbReference>
<comment type="caution">
    <text evidence="1">The sequence shown here is derived from an EMBL/GenBank/DDBJ whole genome shotgun (WGS) entry which is preliminary data.</text>
</comment>
<evidence type="ECO:0000313" key="1">
    <source>
        <dbReference type="EMBL" id="GAP62155.1"/>
    </source>
</evidence>
<proteinExistence type="predicted"/>
<name>A0A0M8K5K5_9CHLR</name>
<dbReference type="AlphaFoldDB" id="A0A0M8K5K5"/>
<accession>A0A0M8K5K5</accession>
<reference evidence="2" key="2">
    <citation type="submission" date="2015-08" db="EMBL/GenBank/DDBJ databases">
        <title>Draft Genome Sequence of a Heterotrophic Facultative Anaerobic Bacterium Ardenticatena maritima Strain 110S.</title>
        <authorList>
            <person name="Kawaichi S."/>
            <person name="Yoshida T."/>
            <person name="Sako Y."/>
            <person name="Nakamura R."/>
        </authorList>
    </citation>
    <scope>NUCLEOTIDE SEQUENCE [LARGE SCALE GENOMIC DNA]</scope>
    <source>
        <strain evidence="2">110S</strain>
    </source>
</reference>
<dbReference type="Proteomes" id="UP000037784">
    <property type="component" value="Unassembled WGS sequence"/>
</dbReference>
<gene>
    <name evidence="1" type="ORF">ARMA_0577</name>
</gene>
<sequence>MLVFRRASFSLRSMCDILRPGMLFSWLVRFLRSMLRLVFSRPWVRLCGTAPNNKEEKNGQRE</sequence>
<reference evidence="1 2" key="1">
    <citation type="journal article" date="2015" name="Genome Announc.">
        <title>Draft Genome Sequence of a Heterotrophic Facultative Anaerobic Thermophilic Bacterium, Ardenticatena maritima Strain 110ST.</title>
        <authorList>
            <person name="Kawaichi S."/>
            <person name="Yoshida T."/>
            <person name="Sako Y."/>
            <person name="Nakamura R."/>
        </authorList>
    </citation>
    <scope>NUCLEOTIDE SEQUENCE [LARGE SCALE GENOMIC DNA]</scope>
    <source>
        <strain evidence="1 2">110S</strain>
    </source>
</reference>
<keyword evidence="2" id="KW-1185">Reference proteome</keyword>
<evidence type="ECO:0000313" key="2">
    <source>
        <dbReference type="Proteomes" id="UP000037784"/>
    </source>
</evidence>
<organism evidence="1 2">
    <name type="scientific">Ardenticatena maritima</name>
    <dbReference type="NCBI Taxonomy" id="872965"/>
    <lineage>
        <taxon>Bacteria</taxon>
        <taxon>Bacillati</taxon>
        <taxon>Chloroflexota</taxon>
        <taxon>Ardenticatenia</taxon>
        <taxon>Ardenticatenales</taxon>
        <taxon>Ardenticatenaceae</taxon>
        <taxon>Ardenticatena</taxon>
    </lineage>
</organism>
<protein>
    <submittedName>
        <fullName evidence="1">Uncharacterized protein</fullName>
    </submittedName>
</protein>
<dbReference type="InParanoid" id="A0A0M8K5K5"/>